<dbReference type="Gene3D" id="1.10.10.10">
    <property type="entry name" value="Winged helix-like DNA-binding domain superfamily/Winged helix DNA-binding domain"/>
    <property type="match status" value="2"/>
</dbReference>
<dbReference type="PROSITE" id="PS50949">
    <property type="entry name" value="HTH_GNTR"/>
    <property type="match status" value="1"/>
</dbReference>
<dbReference type="InterPro" id="IPR030489">
    <property type="entry name" value="TR_Rrf2-type_CS"/>
</dbReference>
<dbReference type="GO" id="GO:0003677">
    <property type="term" value="F:DNA binding"/>
    <property type="evidence" value="ECO:0007669"/>
    <property type="project" value="UniProtKB-KW"/>
</dbReference>
<reference evidence="5 6" key="1">
    <citation type="submission" date="2020-08" db="EMBL/GenBank/DDBJ databases">
        <title>Genomic Encyclopedia of Type Strains, Phase IV (KMG-IV): sequencing the most valuable type-strain genomes for metagenomic binning, comparative biology and taxonomic classification.</title>
        <authorList>
            <person name="Goeker M."/>
        </authorList>
    </citation>
    <scope>NUCLEOTIDE SEQUENCE [LARGE SCALE GENOMIC DNA]</scope>
    <source>
        <strain evidence="5 6">DSM 22198</strain>
    </source>
</reference>
<feature type="domain" description="HTH gntR-type" evidence="4">
    <location>
        <begin position="258"/>
        <end position="327"/>
    </location>
</feature>
<keyword evidence="3" id="KW-0804">Transcription</keyword>
<dbReference type="GO" id="GO:0003700">
    <property type="term" value="F:DNA-binding transcription factor activity"/>
    <property type="evidence" value="ECO:0007669"/>
    <property type="project" value="InterPro"/>
</dbReference>
<evidence type="ECO:0000256" key="3">
    <source>
        <dbReference type="ARBA" id="ARBA00023163"/>
    </source>
</evidence>
<evidence type="ECO:0000259" key="4">
    <source>
        <dbReference type="PROSITE" id="PS50949"/>
    </source>
</evidence>
<dbReference type="SUPFAM" id="SSF46785">
    <property type="entry name" value="Winged helix' DNA-binding domain"/>
    <property type="match status" value="2"/>
</dbReference>
<dbReference type="Proteomes" id="UP000539175">
    <property type="component" value="Unassembled WGS sequence"/>
</dbReference>
<dbReference type="SMART" id="SM00345">
    <property type="entry name" value="HTH_GNTR"/>
    <property type="match status" value="2"/>
</dbReference>
<dbReference type="PANTHER" id="PTHR43537:SF5">
    <property type="entry name" value="UXU OPERON TRANSCRIPTIONAL REGULATOR"/>
    <property type="match status" value="1"/>
</dbReference>
<accession>A0A7X0AXE3</accession>
<keyword evidence="2 5" id="KW-0238">DNA-binding</keyword>
<dbReference type="InterPro" id="IPR036390">
    <property type="entry name" value="WH_DNA-bd_sf"/>
</dbReference>
<dbReference type="PROSITE" id="PS01332">
    <property type="entry name" value="HTH_RRF2_1"/>
    <property type="match status" value="1"/>
</dbReference>
<evidence type="ECO:0000256" key="2">
    <source>
        <dbReference type="ARBA" id="ARBA00023125"/>
    </source>
</evidence>
<gene>
    <name evidence="5" type="ORF">FHS74_002443</name>
</gene>
<proteinExistence type="predicted"/>
<dbReference type="RefSeq" id="WP_184800735.1">
    <property type="nucleotide sequence ID" value="NZ_JACIIZ010000006.1"/>
</dbReference>
<protein>
    <submittedName>
        <fullName evidence="5">DNA-binding FadR family transcriptional regulator</fullName>
    </submittedName>
</protein>
<sequence length="493" mass="52867">MGQPHHRLSIPTTAPVVLALNPAVDRTAAWMKTAYYAAIATELEDEAGLGAITAAAIEDALVEHGWPVNAVCGPEGMLASNFNVSVRLARQAFRILETRGACRMRRGPAGGLVVQLPQRVDAARALASHMRWTGATPAEVWAARRLIEPMALGLAATNRRHLDLPLDTGRLPLGSLVGNPCFALALDSLEQFPGGLGTTVTQVRKALRDAVERGDDRDAGCLAMADLDARVAAYAQAHGADWPLHHAEQAVNGNDPHRNLATAVARRIGADLRHDRCRDHDRLGSLADLAERYHASLSVMVEAVRILEDLGVVESRRGRGGGVVLSVPSPACVMRLVHGFLAASRVDRLQCDDFTDALNAAVIEQAATLPAGGHARGLDATAHGMRGAEGGTAMLLYLEMMRTVYDMVGNSVLHTLIRCFAGHKTRVYARDVGILVRHDHYPELMLAGQTIIQGVLARDPALARQGQDITAATCRMVQSQRLAIGDRRIVGSI</sequence>
<evidence type="ECO:0000313" key="5">
    <source>
        <dbReference type="EMBL" id="MBB6251883.1"/>
    </source>
</evidence>
<dbReference type="EMBL" id="JACIIZ010000006">
    <property type="protein sequence ID" value="MBB6251883.1"/>
    <property type="molecule type" value="Genomic_DNA"/>
</dbReference>
<dbReference type="InterPro" id="IPR036388">
    <property type="entry name" value="WH-like_DNA-bd_sf"/>
</dbReference>
<keyword evidence="1" id="KW-0805">Transcription regulation</keyword>
<dbReference type="Pfam" id="PF00392">
    <property type="entry name" value="GntR"/>
    <property type="match status" value="1"/>
</dbReference>
<comment type="caution">
    <text evidence="5">The sequence shown here is derived from an EMBL/GenBank/DDBJ whole genome shotgun (WGS) entry which is preliminary data.</text>
</comment>
<organism evidence="5 6">
    <name type="scientific">Nitrospirillum iridis</name>
    <dbReference type="NCBI Taxonomy" id="765888"/>
    <lineage>
        <taxon>Bacteria</taxon>
        <taxon>Pseudomonadati</taxon>
        <taxon>Pseudomonadota</taxon>
        <taxon>Alphaproteobacteria</taxon>
        <taxon>Rhodospirillales</taxon>
        <taxon>Azospirillaceae</taxon>
        <taxon>Nitrospirillum</taxon>
    </lineage>
</organism>
<dbReference type="PANTHER" id="PTHR43537">
    <property type="entry name" value="TRANSCRIPTIONAL REGULATOR, GNTR FAMILY"/>
    <property type="match status" value="1"/>
</dbReference>
<keyword evidence="6" id="KW-1185">Reference proteome</keyword>
<dbReference type="AlphaFoldDB" id="A0A7X0AXE3"/>
<evidence type="ECO:0000256" key="1">
    <source>
        <dbReference type="ARBA" id="ARBA00023015"/>
    </source>
</evidence>
<dbReference type="InterPro" id="IPR000524">
    <property type="entry name" value="Tscrpt_reg_HTH_GntR"/>
</dbReference>
<name>A0A7X0AXE3_9PROT</name>
<evidence type="ECO:0000313" key="6">
    <source>
        <dbReference type="Proteomes" id="UP000539175"/>
    </source>
</evidence>